<evidence type="ECO:0000256" key="6">
    <source>
        <dbReference type="ARBA" id="ARBA00022839"/>
    </source>
</evidence>
<comment type="subcellular location">
    <subcellularLocation>
        <location evidence="1">Nucleus</location>
    </subcellularLocation>
</comment>
<dbReference type="GO" id="GO:0003727">
    <property type="term" value="F:single-stranded RNA binding"/>
    <property type="evidence" value="ECO:0007669"/>
    <property type="project" value="TreeGrafter"/>
</dbReference>
<evidence type="ECO:0000256" key="5">
    <source>
        <dbReference type="ARBA" id="ARBA00022835"/>
    </source>
</evidence>
<feature type="domain" description="HRDC" evidence="10">
    <location>
        <begin position="508"/>
        <end position="588"/>
    </location>
</feature>
<protein>
    <submittedName>
        <fullName evidence="11">Exosome complex exonuclease RRP6</fullName>
    </submittedName>
</protein>
<sequence length="869" mass="97679">MEQKTLDFKSLQEEVQASLIATTRTAGQISSEDLAFQRSFNPEVGTALDEQNERLLRLSSKLLKSASSISELRAPVLEDVDDVENNWRSVVDVIDSLLEKTDTCLDEYTGMIKRKEQSPADQAAASAKRNGSSLGNSFRNQNLVKPQLGFESKPDNHDNSPWKPLLTSKPHATVPLEESLGIFTNDFDQKQYDYTDFLPLVISQTPSSSPEGLSKSQKQRFRDKVNKYKRKGSTWSSQIVDNTDKYFRYRHPYETEILHLQYPDAVYQKAEPIMYQPVDTTLATWVDTEEGVLEMLQELKAASEIAIDLEHHDSRSYVGLVSLMQISTRDKDWIVDTLKPWRHRLQVLNEVFADPKIVKVFHGAFMDIVWLQRDLGLYVVGLFDTHWASRSLGYKAGSLAFLLKKFINFDADKKYQLADWRIRPLPEEMFFYARADTHFLLYIYDNMRNELIDKTNSAIADENWMETVLQKSKDVSLLRYERQIYNTESGRGPGGWYPLLVKTPALFNQEQFAVFKAVHGWRDQISREDDDSTAFVMPNNVIFSIAKLVPNDMVALLNVARPISHSVKSRAGELLKVIKDAKSQGKNGPSMMNILHPNSVGAVAKANIPSLAAESKSPSSEPLVAAMDDSELRSANSTFWGGAFGSSIWDESKPGKNKEELRLAVPLPQLSPHVFESSHDPFSQTSEPSSITLSIQPSKPTPKPDEPFVLKRGGKRKSEAISEAESESESEDDEGEVEEATEYDISFTGPSDPTAITKEKKIPKSQGLTHLTIKDEKRLKKERKRQEDAKARKAAAASEEGSGELVDDEDEEAAFDYSKAESVLHSKRKNDGGEGGGKGKKLKQKPFDPYSKSENAAKGMRRAQTERAG</sequence>
<dbReference type="GO" id="GO:0071037">
    <property type="term" value="P:nuclear polyadenylation-dependent snRNA catabolic process"/>
    <property type="evidence" value="ECO:0007669"/>
    <property type="project" value="TreeGrafter"/>
</dbReference>
<dbReference type="Proteomes" id="UP000469558">
    <property type="component" value="Unassembled WGS sequence"/>
</dbReference>
<organism evidence="11 12">
    <name type="scientific">Lachnellula suecica</name>
    <dbReference type="NCBI Taxonomy" id="602035"/>
    <lineage>
        <taxon>Eukaryota</taxon>
        <taxon>Fungi</taxon>
        <taxon>Dikarya</taxon>
        <taxon>Ascomycota</taxon>
        <taxon>Pezizomycotina</taxon>
        <taxon>Leotiomycetes</taxon>
        <taxon>Helotiales</taxon>
        <taxon>Lachnaceae</taxon>
        <taxon>Lachnellula</taxon>
    </lineage>
</organism>
<dbReference type="PROSITE" id="PS50967">
    <property type="entry name" value="HRDC"/>
    <property type="match status" value="1"/>
</dbReference>
<keyword evidence="3" id="KW-0540">Nuclease</keyword>
<dbReference type="PANTHER" id="PTHR12124">
    <property type="entry name" value="POLYMYOSITIS/SCLERODERMA AUTOANTIGEN-RELATED"/>
    <property type="match status" value="1"/>
</dbReference>
<dbReference type="Gene3D" id="3.30.420.10">
    <property type="entry name" value="Ribonuclease H-like superfamily/Ribonuclease H"/>
    <property type="match status" value="1"/>
</dbReference>
<dbReference type="InterPro" id="IPR036397">
    <property type="entry name" value="RNaseH_sf"/>
</dbReference>
<evidence type="ECO:0000256" key="8">
    <source>
        <dbReference type="ARBA" id="ARBA00043957"/>
    </source>
</evidence>
<dbReference type="InterPro" id="IPR045092">
    <property type="entry name" value="Rrp6-like"/>
</dbReference>
<dbReference type="GO" id="GO:0071039">
    <property type="term" value="P:nuclear polyadenylation-dependent CUT catabolic process"/>
    <property type="evidence" value="ECO:0007669"/>
    <property type="project" value="TreeGrafter"/>
</dbReference>
<feature type="compositionally biased region" description="Polar residues" evidence="9">
    <location>
        <begin position="680"/>
        <end position="698"/>
    </location>
</feature>
<dbReference type="InterPro" id="IPR049559">
    <property type="entry name" value="Rrp6p-like_exo"/>
</dbReference>
<accession>A0A8T9BUJ1</accession>
<reference evidence="11 12" key="1">
    <citation type="submission" date="2018-05" db="EMBL/GenBank/DDBJ databases">
        <title>Genome sequencing and assembly of the regulated plant pathogen Lachnellula willkommii and related sister species for the development of diagnostic species identification markers.</title>
        <authorList>
            <person name="Giroux E."/>
            <person name="Bilodeau G."/>
        </authorList>
    </citation>
    <scope>NUCLEOTIDE SEQUENCE [LARGE SCALE GENOMIC DNA]</scope>
    <source>
        <strain evidence="11 12">CBS 268.59</strain>
    </source>
</reference>
<keyword evidence="12" id="KW-1185">Reference proteome</keyword>
<dbReference type="Pfam" id="PF01612">
    <property type="entry name" value="DNA_pol_A_exo1"/>
    <property type="match status" value="1"/>
</dbReference>
<feature type="region of interest" description="Disordered" evidence="9">
    <location>
        <begin position="672"/>
        <end position="869"/>
    </location>
</feature>
<evidence type="ECO:0000256" key="3">
    <source>
        <dbReference type="ARBA" id="ARBA00022722"/>
    </source>
</evidence>
<name>A0A8T9BUJ1_9HELO</name>
<dbReference type="GO" id="GO:0071038">
    <property type="term" value="P:TRAMP-dependent tRNA surveillance pathway"/>
    <property type="evidence" value="ECO:0007669"/>
    <property type="project" value="TreeGrafter"/>
</dbReference>
<evidence type="ECO:0000256" key="1">
    <source>
        <dbReference type="ARBA" id="ARBA00004123"/>
    </source>
</evidence>
<evidence type="ECO:0000313" key="11">
    <source>
        <dbReference type="EMBL" id="TVY60874.1"/>
    </source>
</evidence>
<evidence type="ECO:0000256" key="7">
    <source>
        <dbReference type="ARBA" id="ARBA00023242"/>
    </source>
</evidence>
<dbReference type="AlphaFoldDB" id="A0A8T9BUJ1"/>
<feature type="compositionally biased region" description="Acidic residues" evidence="9">
    <location>
        <begin position="722"/>
        <end position="742"/>
    </location>
</feature>
<keyword evidence="2" id="KW-0698">rRNA processing</keyword>
<keyword evidence="6 11" id="KW-0269">Exonuclease</keyword>
<dbReference type="CDD" id="cd06147">
    <property type="entry name" value="Rrp6p_like_exo"/>
    <property type="match status" value="1"/>
</dbReference>
<keyword evidence="5" id="KW-0271">Exosome</keyword>
<dbReference type="OrthoDB" id="2250022at2759"/>
<evidence type="ECO:0000256" key="9">
    <source>
        <dbReference type="SAM" id="MobiDB-lite"/>
    </source>
</evidence>
<feature type="compositionally biased region" description="Acidic residues" evidence="9">
    <location>
        <begin position="801"/>
        <end position="814"/>
    </location>
</feature>
<dbReference type="FunFam" id="1.10.150.80:FF:000001">
    <property type="entry name" value="Putative exosome component 10"/>
    <property type="match status" value="1"/>
</dbReference>
<dbReference type="GO" id="GO:0071051">
    <property type="term" value="P:poly(A)-dependent snoRNA 3'-end processing"/>
    <property type="evidence" value="ECO:0007669"/>
    <property type="project" value="TreeGrafter"/>
</dbReference>
<evidence type="ECO:0000256" key="4">
    <source>
        <dbReference type="ARBA" id="ARBA00022801"/>
    </source>
</evidence>
<dbReference type="GO" id="GO:0000176">
    <property type="term" value="C:nuclear exosome (RNase complex)"/>
    <property type="evidence" value="ECO:0007669"/>
    <property type="project" value="InterPro"/>
</dbReference>
<dbReference type="GO" id="GO:0000175">
    <property type="term" value="F:3'-5'-RNA exonuclease activity"/>
    <property type="evidence" value="ECO:0007669"/>
    <property type="project" value="InterPro"/>
</dbReference>
<keyword evidence="4" id="KW-0378">Hydrolase</keyword>
<dbReference type="InterPro" id="IPR012337">
    <property type="entry name" value="RNaseH-like_sf"/>
</dbReference>
<dbReference type="Gene3D" id="1.10.150.80">
    <property type="entry name" value="HRDC domain"/>
    <property type="match status" value="1"/>
</dbReference>
<dbReference type="GO" id="GO:0071035">
    <property type="term" value="P:nuclear polyadenylation-dependent rRNA catabolic process"/>
    <property type="evidence" value="ECO:0007669"/>
    <property type="project" value="TreeGrafter"/>
</dbReference>
<dbReference type="PANTHER" id="PTHR12124:SF47">
    <property type="entry name" value="EXOSOME COMPONENT 10"/>
    <property type="match status" value="1"/>
</dbReference>
<dbReference type="InterPro" id="IPR010997">
    <property type="entry name" value="HRDC-like_sf"/>
</dbReference>
<dbReference type="InterPro" id="IPR002562">
    <property type="entry name" value="3'-5'_exonuclease_dom"/>
</dbReference>
<gene>
    <name evidence="11" type="primary">RRP6</name>
    <name evidence="11" type="ORF">LSUE1_G006865</name>
</gene>
<feature type="compositionally biased region" description="Polar residues" evidence="9">
    <location>
        <begin position="129"/>
        <end position="139"/>
    </location>
</feature>
<feature type="compositionally biased region" description="Basic and acidic residues" evidence="9">
    <location>
        <begin position="772"/>
        <end position="791"/>
    </location>
</feature>
<evidence type="ECO:0000256" key="2">
    <source>
        <dbReference type="ARBA" id="ARBA00022552"/>
    </source>
</evidence>
<dbReference type="GO" id="GO:0000467">
    <property type="term" value="P:exonucleolytic trimming to generate mature 3'-end of 5.8S rRNA from tricistronic rRNA transcript (SSU-rRNA, 5.8S rRNA, LSU-rRNA)"/>
    <property type="evidence" value="ECO:0007669"/>
    <property type="project" value="InterPro"/>
</dbReference>
<dbReference type="GO" id="GO:0071044">
    <property type="term" value="P:histone mRNA catabolic process"/>
    <property type="evidence" value="ECO:0007669"/>
    <property type="project" value="TreeGrafter"/>
</dbReference>
<feature type="non-terminal residue" evidence="11">
    <location>
        <position position="1"/>
    </location>
</feature>
<dbReference type="EMBL" id="QGMK01002059">
    <property type="protein sequence ID" value="TVY60874.1"/>
    <property type="molecule type" value="Genomic_DNA"/>
</dbReference>
<feature type="region of interest" description="Disordered" evidence="9">
    <location>
        <begin position="115"/>
        <end position="139"/>
    </location>
</feature>
<proteinExistence type="inferred from homology"/>
<dbReference type="GO" id="GO:0071036">
    <property type="term" value="P:nuclear polyadenylation-dependent snoRNA catabolic process"/>
    <property type="evidence" value="ECO:0007669"/>
    <property type="project" value="TreeGrafter"/>
</dbReference>
<dbReference type="Pfam" id="PF00570">
    <property type="entry name" value="HRDC"/>
    <property type="match status" value="1"/>
</dbReference>
<dbReference type="InterPro" id="IPR002121">
    <property type="entry name" value="HRDC_dom"/>
</dbReference>
<keyword evidence="7" id="KW-0539">Nucleus</keyword>
<comment type="similarity">
    <text evidence="8">Belongs to the exosome component 10/RRP6 family.</text>
</comment>
<dbReference type="Pfam" id="PF08066">
    <property type="entry name" value="PMC2NT"/>
    <property type="match status" value="1"/>
</dbReference>
<dbReference type="InterPro" id="IPR044876">
    <property type="entry name" value="HRDC_dom_sf"/>
</dbReference>
<evidence type="ECO:0000259" key="10">
    <source>
        <dbReference type="PROSITE" id="PS50967"/>
    </source>
</evidence>
<dbReference type="SMART" id="SM00474">
    <property type="entry name" value="35EXOc"/>
    <property type="match status" value="1"/>
</dbReference>
<evidence type="ECO:0000313" key="12">
    <source>
        <dbReference type="Proteomes" id="UP000469558"/>
    </source>
</evidence>
<comment type="caution">
    <text evidence="11">The sequence shown here is derived from an EMBL/GenBank/DDBJ whole genome shotgun (WGS) entry which is preliminary data.</text>
</comment>
<dbReference type="GO" id="GO:0005730">
    <property type="term" value="C:nucleolus"/>
    <property type="evidence" value="ECO:0007669"/>
    <property type="project" value="TreeGrafter"/>
</dbReference>
<dbReference type="SUPFAM" id="SSF53098">
    <property type="entry name" value="Ribonuclease H-like"/>
    <property type="match status" value="1"/>
</dbReference>
<dbReference type="GO" id="GO:0071040">
    <property type="term" value="P:nuclear polyadenylation-dependent antisense transcript catabolic process"/>
    <property type="evidence" value="ECO:0007669"/>
    <property type="project" value="TreeGrafter"/>
</dbReference>
<dbReference type="InterPro" id="IPR012588">
    <property type="entry name" value="Exosome-assoc_fac_Rrp6_N"/>
</dbReference>
<feature type="compositionally biased region" description="Basic and acidic residues" evidence="9">
    <location>
        <begin position="818"/>
        <end position="832"/>
    </location>
</feature>
<dbReference type="GO" id="GO:0000166">
    <property type="term" value="F:nucleotide binding"/>
    <property type="evidence" value="ECO:0007669"/>
    <property type="project" value="InterPro"/>
</dbReference>
<dbReference type="SUPFAM" id="SSF47819">
    <property type="entry name" value="HRDC-like"/>
    <property type="match status" value="1"/>
</dbReference>